<dbReference type="AlphaFoldDB" id="A0A4D6L3G9"/>
<evidence type="ECO:0000313" key="1">
    <source>
        <dbReference type="EMBL" id="QCD82984.1"/>
    </source>
</evidence>
<gene>
    <name evidence="1" type="ORF">DEO72_LG2g3326</name>
</gene>
<organism evidence="1 2">
    <name type="scientific">Vigna unguiculata</name>
    <name type="common">Cowpea</name>
    <dbReference type="NCBI Taxonomy" id="3917"/>
    <lineage>
        <taxon>Eukaryota</taxon>
        <taxon>Viridiplantae</taxon>
        <taxon>Streptophyta</taxon>
        <taxon>Embryophyta</taxon>
        <taxon>Tracheophyta</taxon>
        <taxon>Spermatophyta</taxon>
        <taxon>Magnoliopsida</taxon>
        <taxon>eudicotyledons</taxon>
        <taxon>Gunneridae</taxon>
        <taxon>Pentapetalae</taxon>
        <taxon>rosids</taxon>
        <taxon>fabids</taxon>
        <taxon>Fabales</taxon>
        <taxon>Fabaceae</taxon>
        <taxon>Papilionoideae</taxon>
        <taxon>50 kb inversion clade</taxon>
        <taxon>NPAAA clade</taxon>
        <taxon>indigoferoid/millettioid clade</taxon>
        <taxon>Phaseoleae</taxon>
        <taxon>Vigna</taxon>
    </lineage>
</organism>
<evidence type="ECO:0000313" key="2">
    <source>
        <dbReference type="Proteomes" id="UP000501690"/>
    </source>
</evidence>
<dbReference type="Proteomes" id="UP000501690">
    <property type="component" value="Linkage Group LG2"/>
</dbReference>
<protein>
    <submittedName>
        <fullName evidence="1">Uncharacterized protein</fullName>
    </submittedName>
</protein>
<name>A0A4D6L3G9_VIGUN</name>
<proteinExistence type="predicted"/>
<accession>A0A4D6L3G9</accession>
<sequence>MPILPNFLGFLMNCLAVMNNRQATRVKLDSNWMFSRSGVILFGEKANGLMHRLADYSVPPGDNAVP</sequence>
<keyword evidence="2" id="KW-1185">Reference proteome</keyword>
<reference evidence="1 2" key="1">
    <citation type="submission" date="2019-04" db="EMBL/GenBank/DDBJ databases">
        <title>An improved genome assembly and genetic linkage map for asparagus bean, Vigna unguiculata ssp. sesquipedialis.</title>
        <authorList>
            <person name="Xia Q."/>
            <person name="Zhang R."/>
            <person name="Dong Y."/>
        </authorList>
    </citation>
    <scope>NUCLEOTIDE SEQUENCE [LARGE SCALE GENOMIC DNA]</scope>
    <source>
        <tissue evidence="1">Leaf</tissue>
    </source>
</reference>
<dbReference type="EMBL" id="CP039346">
    <property type="protein sequence ID" value="QCD82984.1"/>
    <property type="molecule type" value="Genomic_DNA"/>
</dbReference>